<keyword evidence="2" id="KW-1185">Reference proteome</keyword>
<comment type="caution">
    <text evidence="1">The sequence shown here is derived from an EMBL/GenBank/DDBJ whole genome shotgun (WGS) entry which is preliminary data.</text>
</comment>
<gene>
    <name evidence="1" type="ORF">Vadar_021253</name>
</gene>
<proteinExistence type="predicted"/>
<accession>A0ACB7YY77</accession>
<sequence length="657" mass="73604">MDIWVVLAAAGADYVAKHWQNVKRDQESASEFSSGDSNFVKPESPSSMDRHRDKRCPLRRFAKRKGLGQEDFTEREQAAQSASTSDGKLFNIDKNKDCNVLSISTLSPVYYFQNEDQAVAEGLRESGNMFESTSDSFHEPSTTEMSTSYGITRNRISLRSRKSNMKFVKPLSSLESCLMAQLYRERAGMEEYVISSVSSQSSQALRQFFATEGRRIISGGSYSCSLQTESGKNELHKQISSAENETVLGAPPLPYVGSLELPRVKVKMGKGLGRKSSTSSKMINAKHFDLLTGSSHGALLFGLGLCVGLISSFAANKREVEKLNDLLEQTENLVQDLQDELEMKDALTVKELPIEDYESQDTCNRSDNKSKPNSFYAQQNWDGSMKCCGKELHDEKAEEESESVSKIEAELEAELERLELNMNSLSLEKRLSSLIELDPDFIPEITRDELRPDMFGGQAEAQPYADCDGSGASTPHSANYAVSPRELTLRLHEVIQSRLEERVKELETELENSHRKVQFMESERKTFFRDLSDSELRSSSYENAVQDRPVIINLFGEALDAYNEADGIFSKLNESEETDLSLGEANTLRMSDQNGGVSSPALVSHEVRNLDERLLWDDESENGHDEMEMQLIKQIVEKTRKGSSVILNAEKGLFSVE</sequence>
<evidence type="ECO:0000313" key="1">
    <source>
        <dbReference type="EMBL" id="KAH7858204.1"/>
    </source>
</evidence>
<dbReference type="Proteomes" id="UP000828048">
    <property type="component" value="Chromosome 3"/>
</dbReference>
<organism evidence="1 2">
    <name type="scientific">Vaccinium darrowii</name>
    <dbReference type="NCBI Taxonomy" id="229202"/>
    <lineage>
        <taxon>Eukaryota</taxon>
        <taxon>Viridiplantae</taxon>
        <taxon>Streptophyta</taxon>
        <taxon>Embryophyta</taxon>
        <taxon>Tracheophyta</taxon>
        <taxon>Spermatophyta</taxon>
        <taxon>Magnoliopsida</taxon>
        <taxon>eudicotyledons</taxon>
        <taxon>Gunneridae</taxon>
        <taxon>Pentapetalae</taxon>
        <taxon>asterids</taxon>
        <taxon>Ericales</taxon>
        <taxon>Ericaceae</taxon>
        <taxon>Vaccinioideae</taxon>
        <taxon>Vaccinieae</taxon>
        <taxon>Vaccinium</taxon>
    </lineage>
</organism>
<dbReference type="EMBL" id="CM037153">
    <property type="protein sequence ID" value="KAH7858204.1"/>
    <property type="molecule type" value="Genomic_DNA"/>
</dbReference>
<reference evidence="1 2" key="1">
    <citation type="journal article" date="2021" name="Hortic Res">
        <title>High-quality reference genome and annotation aids understanding of berry development for evergreen blueberry (Vaccinium darrowii).</title>
        <authorList>
            <person name="Yu J."/>
            <person name="Hulse-Kemp A.M."/>
            <person name="Babiker E."/>
            <person name="Staton M."/>
        </authorList>
    </citation>
    <scope>NUCLEOTIDE SEQUENCE [LARGE SCALE GENOMIC DNA]</scope>
    <source>
        <strain evidence="2">cv. NJ 8807/NJ 8810</strain>
        <tissue evidence="1">Young leaf</tissue>
    </source>
</reference>
<protein>
    <submittedName>
        <fullName evidence="1">Uncharacterized protein</fullName>
    </submittedName>
</protein>
<evidence type="ECO:0000313" key="2">
    <source>
        <dbReference type="Proteomes" id="UP000828048"/>
    </source>
</evidence>
<name>A0ACB7YY77_9ERIC</name>